<evidence type="ECO:0000313" key="1">
    <source>
        <dbReference type="EMBL" id="WSA32666.1"/>
    </source>
</evidence>
<accession>A0ABZ1EGE1</accession>
<evidence type="ECO:0000313" key="2">
    <source>
        <dbReference type="Proteomes" id="UP001334804"/>
    </source>
</evidence>
<dbReference type="Proteomes" id="UP001334804">
    <property type="component" value="Chromosome"/>
</dbReference>
<reference evidence="1 2" key="1">
    <citation type="submission" date="2022-10" db="EMBL/GenBank/DDBJ databases">
        <title>The complete genomes of actinobacterial strains from the NBC collection.</title>
        <authorList>
            <person name="Joergensen T.S."/>
            <person name="Alvarez Arevalo M."/>
            <person name="Sterndorff E.B."/>
            <person name="Faurdal D."/>
            <person name="Vuksanovic O."/>
            <person name="Mourched A.-S."/>
            <person name="Charusanti P."/>
            <person name="Shaw S."/>
            <person name="Blin K."/>
            <person name="Weber T."/>
        </authorList>
    </citation>
    <scope>NUCLEOTIDE SEQUENCE [LARGE SCALE GENOMIC DNA]</scope>
    <source>
        <strain evidence="1 2">NBC 01809</strain>
    </source>
</reference>
<sequence>MRGEQGEGDAFQAERGAGGVCGLAADSNRERRPEVVLVVVGAGHGLDRTVTDRCRQFPLELLFALGGTHQPAGATKERIRGRHD</sequence>
<gene>
    <name evidence="1" type="ORF">OIE14_00815</name>
</gene>
<keyword evidence="2" id="KW-1185">Reference proteome</keyword>
<organism evidence="1 2">
    <name type="scientific">Micromonospora peucetia</name>
    <dbReference type="NCBI Taxonomy" id="47871"/>
    <lineage>
        <taxon>Bacteria</taxon>
        <taxon>Bacillati</taxon>
        <taxon>Actinomycetota</taxon>
        <taxon>Actinomycetes</taxon>
        <taxon>Micromonosporales</taxon>
        <taxon>Micromonosporaceae</taxon>
        <taxon>Micromonospora</taxon>
    </lineage>
</organism>
<name>A0ABZ1EGE1_9ACTN</name>
<protein>
    <submittedName>
        <fullName evidence="1">Uncharacterized protein</fullName>
    </submittedName>
</protein>
<dbReference type="EMBL" id="CP109071">
    <property type="protein sequence ID" value="WSA32666.1"/>
    <property type="molecule type" value="Genomic_DNA"/>
</dbReference>
<proteinExistence type="predicted"/>